<dbReference type="GO" id="GO:0050660">
    <property type="term" value="F:flavin adenine dinucleotide binding"/>
    <property type="evidence" value="ECO:0007669"/>
    <property type="project" value="InterPro"/>
</dbReference>
<accession>A0A8J6MFD9</accession>
<dbReference type="PANTHER" id="PTHR43513">
    <property type="entry name" value="DIHYDROOROTATE DEHYDROGENASE B (NAD(+)), ELECTRON TRANSFER SUBUNIT"/>
    <property type="match status" value="1"/>
</dbReference>
<protein>
    <submittedName>
        <fullName evidence="3">Anaerobic sulfite reductase subunit AsrB</fullName>
    </submittedName>
</protein>
<comment type="cofactor">
    <cofactor evidence="1">
        <name>[2Fe-2S] cluster</name>
        <dbReference type="ChEBI" id="CHEBI:190135"/>
    </cofactor>
    <text evidence="1">Binds 1 [2Fe-2S] cluster per subunit.</text>
</comment>
<dbReference type="Pfam" id="PF10418">
    <property type="entry name" value="DHODB_Fe-S_bind"/>
    <property type="match status" value="1"/>
</dbReference>
<dbReference type="InterPro" id="IPR039261">
    <property type="entry name" value="FNR_nucleotide-bd"/>
</dbReference>
<organism evidence="3 4">
    <name type="scientific">Lawsonibacter hominis</name>
    <dbReference type="NCBI Taxonomy" id="2763053"/>
    <lineage>
        <taxon>Bacteria</taxon>
        <taxon>Bacillati</taxon>
        <taxon>Bacillota</taxon>
        <taxon>Clostridia</taxon>
        <taxon>Eubacteriales</taxon>
        <taxon>Oscillospiraceae</taxon>
        <taxon>Lawsonibacter</taxon>
    </lineage>
</organism>
<dbReference type="Gene3D" id="3.40.50.80">
    <property type="entry name" value="Nucleotide-binding domain of ferredoxin-NADP reductase (FNR) module"/>
    <property type="match status" value="1"/>
</dbReference>
<evidence type="ECO:0000256" key="1">
    <source>
        <dbReference type="PIRSR" id="PIRSR006816-2"/>
    </source>
</evidence>
<dbReference type="EMBL" id="JACOPP010000020">
    <property type="protein sequence ID" value="MBC5734553.1"/>
    <property type="molecule type" value="Genomic_DNA"/>
</dbReference>
<keyword evidence="1" id="KW-0411">Iron-sulfur</keyword>
<feature type="binding site" evidence="1">
    <location>
        <position position="238"/>
    </location>
    <ligand>
        <name>[2Fe-2S] cluster</name>
        <dbReference type="ChEBI" id="CHEBI:190135"/>
    </ligand>
</feature>
<sequence>MNNIMLPAPHKILKVVKETRAEYTFRVAYEGETRHGQFFQLSIPKVGEAPISVSGKGEGWVEFTIRKVGRLTEGIFGLGAGDLLFMRGPYGNSFPVEEFEGKDLVVICGGTGMAPVKTLLNHFYDHPEVCRSVHLIAGFKDLDCVLFTEELEKFKGRFHTVATLDTMQAPGFQTGMVTAHIPAIPFARFADYNVVIVGPPVMMHFAALACRSAGVPEEKIWVSFERKMSCAVGKCGHCKINETYVCLEGPVFNYTKAKDLFD</sequence>
<dbReference type="PIRSF" id="PIRSF006816">
    <property type="entry name" value="Cyc3_hyd_g"/>
    <property type="match status" value="1"/>
</dbReference>
<feature type="binding site" evidence="1">
    <location>
        <position position="230"/>
    </location>
    <ligand>
        <name>[2Fe-2S] cluster</name>
        <dbReference type="ChEBI" id="CHEBI:190135"/>
    </ligand>
</feature>
<evidence type="ECO:0000313" key="4">
    <source>
        <dbReference type="Proteomes" id="UP000661435"/>
    </source>
</evidence>
<dbReference type="Gene3D" id="2.40.30.10">
    <property type="entry name" value="Translation factors"/>
    <property type="match status" value="1"/>
</dbReference>
<dbReference type="InterPro" id="IPR012165">
    <property type="entry name" value="Cyt_c3_hydrogenase_gsu"/>
</dbReference>
<evidence type="ECO:0000259" key="2">
    <source>
        <dbReference type="PROSITE" id="PS51384"/>
    </source>
</evidence>
<dbReference type="AlphaFoldDB" id="A0A8J6MFD9"/>
<keyword evidence="1" id="KW-0001">2Fe-2S</keyword>
<dbReference type="RefSeq" id="WP_186908380.1">
    <property type="nucleotide sequence ID" value="NZ_JACOPP010000020.1"/>
</dbReference>
<feature type="binding site" evidence="1">
    <location>
        <position position="246"/>
    </location>
    <ligand>
        <name>[2Fe-2S] cluster</name>
        <dbReference type="ChEBI" id="CHEBI:190135"/>
    </ligand>
</feature>
<dbReference type="GO" id="GO:0051537">
    <property type="term" value="F:2 iron, 2 sulfur cluster binding"/>
    <property type="evidence" value="ECO:0007669"/>
    <property type="project" value="UniProtKB-KW"/>
</dbReference>
<dbReference type="CDD" id="cd06221">
    <property type="entry name" value="sulfite_reductase_like"/>
    <property type="match status" value="1"/>
</dbReference>
<feature type="binding site" evidence="1">
    <location>
        <position position="235"/>
    </location>
    <ligand>
        <name>[2Fe-2S] cluster</name>
        <dbReference type="ChEBI" id="CHEBI:190135"/>
    </ligand>
</feature>
<evidence type="ECO:0000313" key="3">
    <source>
        <dbReference type="EMBL" id="MBC5734553.1"/>
    </source>
</evidence>
<dbReference type="Pfam" id="PF00175">
    <property type="entry name" value="NAD_binding_1"/>
    <property type="match status" value="1"/>
</dbReference>
<dbReference type="SUPFAM" id="SSF52343">
    <property type="entry name" value="Ferredoxin reductase-like, C-terminal NADP-linked domain"/>
    <property type="match status" value="1"/>
</dbReference>
<dbReference type="NCBIfam" id="TIGR02911">
    <property type="entry name" value="sulfite_red_B"/>
    <property type="match status" value="1"/>
</dbReference>
<comment type="caution">
    <text evidence="3">The sequence shown here is derived from an EMBL/GenBank/DDBJ whole genome shotgun (WGS) entry which is preliminary data.</text>
</comment>
<dbReference type="GO" id="GO:0016491">
    <property type="term" value="F:oxidoreductase activity"/>
    <property type="evidence" value="ECO:0007669"/>
    <property type="project" value="InterPro"/>
</dbReference>
<dbReference type="InterPro" id="IPR019480">
    <property type="entry name" value="Dihydroorotate_DH_Fe-S-bd"/>
</dbReference>
<reference evidence="3" key="1">
    <citation type="submission" date="2020-08" db="EMBL/GenBank/DDBJ databases">
        <title>Genome public.</title>
        <authorList>
            <person name="Liu C."/>
            <person name="Sun Q."/>
        </authorList>
    </citation>
    <scope>NUCLEOTIDE SEQUENCE</scope>
    <source>
        <strain evidence="3">NSJ-51</strain>
    </source>
</reference>
<keyword evidence="1" id="KW-0408">Iron</keyword>
<dbReference type="SUPFAM" id="SSF63380">
    <property type="entry name" value="Riboflavin synthase domain-like"/>
    <property type="match status" value="1"/>
</dbReference>
<name>A0A8J6MFD9_9FIRM</name>
<keyword evidence="1" id="KW-0479">Metal-binding</keyword>
<proteinExistence type="predicted"/>
<dbReference type="InterPro" id="IPR050353">
    <property type="entry name" value="PyrK_electron_transfer"/>
</dbReference>
<dbReference type="GO" id="GO:0006221">
    <property type="term" value="P:pyrimidine nucleotide biosynthetic process"/>
    <property type="evidence" value="ECO:0007669"/>
    <property type="project" value="InterPro"/>
</dbReference>
<feature type="domain" description="FAD-binding FR-type" evidence="2">
    <location>
        <begin position="5"/>
        <end position="96"/>
    </location>
</feature>
<dbReference type="InterPro" id="IPR017938">
    <property type="entry name" value="Riboflavin_synthase-like_b-brl"/>
</dbReference>
<dbReference type="PROSITE" id="PS51384">
    <property type="entry name" value="FAD_FR"/>
    <property type="match status" value="1"/>
</dbReference>
<dbReference type="InterPro" id="IPR014260">
    <property type="entry name" value="Sulphite_reductase_B"/>
</dbReference>
<dbReference type="InterPro" id="IPR001433">
    <property type="entry name" value="OxRdtase_FAD/NAD-bd"/>
</dbReference>
<dbReference type="Proteomes" id="UP000661435">
    <property type="component" value="Unassembled WGS sequence"/>
</dbReference>
<dbReference type="InterPro" id="IPR017927">
    <property type="entry name" value="FAD-bd_FR_type"/>
</dbReference>
<keyword evidence="4" id="KW-1185">Reference proteome</keyword>
<dbReference type="GO" id="GO:0046872">
    <property type="term" value="F:metal ion binding"/>
    <property type="evidence" value="ECO:0007669"/>
    <property type="project" value="UniProtKB-KW"/>
</dbReference>
<gene>
    <name evidence="3" type="primary">asrB</name>
    <name evidence="3" type="ORF">H8S57_12590</name>
</gene>
<dbReference type="PANTHER" id="PTHR43513:SF1">
    <property type="entry name" value="ANAEROBIC SULFITE REDUCTASE SUBUNIT B"/>
    <property type="match status" value="1"/>
</dbReference>